<dbReference type="SUPFAM" id="SSF48239">
    <property type="entry name" value="Terpenoid cyclases/Protein prenyltransferases"/>
    <property type="match status" value="1"/>
</dbReference>
<keyword evidence="3" id="KW-1185">Reference proteome</keyword>
<gene>
    <name evidence="2" type="ORF">AV274_4185</name>
</gene>
<evidence type="ECO:0000259" key="1">
    <source>
        <dbReference type="Pfam" id="PF21836"/>
    </source>
</evidence>
<protein>
    <submittedName>
        <fullName evidence="2">Prenyltransferase</fullName>
    </submittedName>
</protein>
<name>A0A196SDP3_BLAHN</name>
<dbReference type="AlphaFoldDB" id="A0A196SDP3"/>
<dbReference type="InterPro" id="IPR054190">
    <property type="entry name" value="DUF6895"/>
</dbReference>
<dbReference type="InterPro" id="IPR008930">
    <property type="entry name" value="Terpenoid_cyclase/PrenylTrfase"/>
</dbReference>
<comment type="caution">
    <text evidence="2">The sequence shown here is derived from an EMBL/GenBank/DDBJ whole genome shotgun (WGS) entry which is preliminary data.</text>
</comment>
<dbReference type="EMBL" id="LXWW01000288">
    <property type="protein sequence ID" value="OAO14119.1"/>
    <property type="molecule type" value="Genomic_DNA"/>
</dbReference>
<evidence type="ECO:0000313" key="2">
    <source>
        <dbReference type="EMBL" id="OAO14119.1"/>
    </source>
</evidence>
<dbReference type="GO" id="GO:0016740">
    <property type="term" value="F:transferase activity"/>
    <property type="evidence" value="ECO:0007669"/>
    <property type="project" value="UniProtKB-KW"/>
</dbReference>
<accession>A0A196SDP3</accession>
<dbReference type="Proteomes" id="UP000078348">
    <property type="component" value="Unassembled WGS sequence"/>
</dbReference>
<reference evidence="2 3" key="1">
    <citation type="submission" date="2016-05" db="EMBL/GenBank/DDBJ databases">
        <title>Nuclear genome of Blastocystis sp. subtype 1 NandII.</title>
        <authorList>
            <person name="Gentekaki E."/>
            <person name="Curtis B."/>
            <person name="Stairs C."/>
            <person name="Eme L."/>
            <person name="Herman E."/>
            <person name="Klimes V."/>
            <person name="Arias M.C."/>
            <person name="Elias M."/>
            <person name="Hilliou F."/>
            <person name="Klute M."/>
            <person name="Malik S.-B."/>
            <person name="Pightling A."/>
            <person name="Rachubinski R."/>
            <person name="Salas D."/>
            <person name="Schlacht A."/>
            <person name="Suga H."/>
            <person name="Archibald J."/>
            <person name="Ball S.G."/>
            <person name="Clark G."/>
            <person name="Dacks J."/>
            <person name="Van Der Giezen M."/>
            <person name="Tsaousis A."/>
            <person name="Roger A."/>
        </authorList>
    </citation>
    <scope>NUCLEOTIDE SEQUENCE [LARGE SCALE GENOMIC DNA]</scope>
    <source>
        <strain evidence="3">ATCC 50177 / NandII</strain>
    </source>
</reference>
<dbReference type="OrthoDB" id="21513at2759"/>
<dbReference type="Pfam" id="PF21836">
    <property type="entry name" value="DUF6895"/>
    <property type="match status" value="1"/>
</dbReference>
<dbReference type="Gene3D" id="1.50.10.20">
    <property type="match status" value="1"/>
</dbReference>
<keyword evidence="2" id="KW-0808">Transferase</keyword>
<evidence type="ECO:0000313" key="3">
    <source>
        <dbReference type="Proteomes" id="UP000078348"/>
    </source>
</evidence>
<feature type="domain" description="DUF6895" evidence="1">
    <location>
        <begin position="213"/>
        <end position="328"/>
    </location>
</feature>
<organism evidence="2 3">
    <name type="scientific">Blastocystis sp. subtype 1 (strain ATCC 50177 / NandII)</name>
    <dbReference type="NCBI Taxonomy" id="478820"/>
    <lineage>
        <taxon>Eukaryota</taxon>
        <taxon>Sar</taxon>
        <taxon>Stramenopiles</taxon>
        <taxon>Bigyra</taxon>
        <taxon>Opalozoa</taxon>
        <taxon>Opalinata</taxon>
        <taxon>Blastocystidae</taxon>
        <taxon>Blastocystis</taxon>
    </lineage>
</organism>
<dbReference type="STRING" id="478820.A0A196SDP3"/>
<proteinExistence type="predicted"/>
<sequence length="414" mass="47939">MRKTAITKGLAFIYEVSKNTEVFNTFGNDIIQCFYDISKVSPEPIRRLALQYLDVVKRRWLNTLQSGYWKAREVPNPQEVLDAAIVLYSLQCLSSDVHFGVELQKYVVADSSQLKKSLVSVIDLFGWNAKEECIPTTVVDLCTKCHRRSPRRSTQCKFCGTEVVVITPYRALSNSLIYGFYCKMAGIELECDYDDYLRWLPSLRPYKSSNELPWKEFVDECYLITHVVFTLSQWGQLRLQIQQLPHEYLFLREHLPLLLQKQDVHLVGEFVECLRIFGVAENASLILEGMHFLLEEQNADGSWDNKRKEMNVDEAYVAYHATMVAIQALIPSEFSGFGCMNESTETIVSRWYGEEFLKCRQIPSPISTKDAIPPEQDFMYDKRLQRMDDDIDVILDSIDPILLAMASKQRQQRK</sequence>